<dbReference type="Pfam" id="PF01596">
    <property type="entry name" value="Methyltransf_3"/>
    <property type="match status" value="1"/>
</dbReference>
<protein>
    <recommendedName>
        <fullName evidence="1">catechol O-methyltransferase</fullName>
        <ecNumber evidence="1">2.1.1.6</ecNumber>
    </recommendedName>
</protein>
<dbReference type="AlphaFoldDB" id="A0A7H8R031"/>
<proteinExistence type="inferred from homology"/>
<dbReference type="OrthoDB" id="186626at2759"/>
<keyword evidence="8" id="KW-1185">Reference proteome</keyword>
<accession>A0A7H8R031</accession>
<dbReference type="RefSeq" id="XP_035345887.1">
    <property type="nucleotide sequence ID" value="XM_035489994.1"/>
</dbReference>
<dbReference type="GO" id="GO:0006584">
    <property type="term" value="P:catecholamine metabolic process"/>
    <property type="evidence" value="ECO:0007669"/>
    <property type="project" value="UniProtKB-KW"/>
</dbReference>
<comment type="similarity">
    <text evidence="6">Belongs to the class I-like SAM-binding methyltransferase superfamily. Cation-dependent O-methyltransferase family.</text>
</comment>
<dbReference type="GO" id="GO:0032259">
    <property type="term" value="P:methylation"/>
    <property type="evidence" value="ECO:0007669"/>
    <property type="project" value="UniProtKB-KW"/>
</dbReference>
<dbReference type="SUPFAM" id="SSF53335">
    <property type="entry name" value="S-adenosyl-L-methionine-dependent methyltransferases"/>
    <property type="match status" value="1"/>
</dbReference>
<keyword evidence="5" id="KW-0128">Catecholamine metabolism</keyword>
<reference evidence="8" key="1">
    <citation type="submission" date="2020-06" db="EMBL/GenBank/DDBJ databases">
        <title>A chromosome-scale genome assembly of Talaromyces rugulosus W13939.</title>
        <authorList>
            <person name="Wang B."/>
            <person name="Guo L."/>
            <person name="Ye K."/>
            <person name="Wang L."/>
        </authorList>
    </citation>
    <scope>NUCLEOTIDE SEQUENCE [LARGE SCALE GENOMIC DNA]</scope>
    <source>
        <strain evidence="8">W13939</strain>
    </source>
</reference>
<dbReference type="InterPro" id="IPR029063">
    <property type="entry name" value="SAM-dependent_MTases_sf"/>
</dbReference>
<evidence type="ECO:0000313" key="8">
    <source>
        <dbReference type="Proteomes" id="UP000509510"/>
    </source>
</evidence>
<keyword evidence="2" id="KW-0489">Methyltransferase</keyword>
<dbReference type="Gene3D" id="3.40.50.150">
    <property type="entry name" value="Vaccinia Virus protein VP39"/>
    <property type="match status" value="1"/>
</dbReference>
<dbReference type="EMBL" id="CP055901">
    <property type="protein sequence ID" value="QKX59710.1"/>
    <property type="molecule type" value="Genomic_DNA"/>
</dbReference>
<dbReference type="GeneID" id="55994343"/>
<dbReference type="EC" id="2.1.1.6" evidence="1"/>
<dbReference type="Proteomes" id="UP000509510">
    <property type="component" value="Chromosome IV"/>
</dbReference>
<keyword evidence="4" id="KW-0949">S-adenosyl-L-methionine</keyword>
<dbReference type="InterPro" id="IPR002935">
    <property type="entry name" value="SAM_O-MeTrfase"/>
</dbReference>
<dbReference type="PANTHER" id="PTHR43836">
    <property type="entry name" value="CATECHOL O-METHYLTRANSFERASE 1-RELATED"/>
    <property type="match status" value="1"/>
</dbReference>
<dbReference type="PANTHER" id="PTHR43836:SF2">
    <property type="entry name" value="CATECHOL O-METHYLTRANSFERASE 1-RELATED"/>
    <property type="match status" value="1"/>
</dbReference>
<name>A0A7H8R031_TALRU</name>
<evidence type="ECO:0000313" key="7">
    <source>
        <dbReference type="EMBL" id="QKX59710.1"/>
    </source>
</evidence>
<keyword evidence="3" id="KW-0808">Transferase</keyword>
<evidence type="ECO:0000256" key="1">
    <source>
        <dbReference type="ARBA" id="ARBA00012880"/>
    </source>
</evidence>
<evidence type="ECO:0000256" key="2">
    <source>
        <dbReference type="ARBA" id="ARBA00022603"/>
    </source>
</evidence>
<dbReference type="PROSITE" id="PS51682">
    <property type="entry name" value="SAM_OMT_I"/>
    <property type="match status" value="1"/>
</dbReference>
<evidence type="ECO:0000256" key="6">
    <source>
        <dbReference type="ARBA" id="ARBA00023453"/>
    </source>
</evidence>
<evidence type="ECO:0000256" key="3">
    <source>
        <dbReference type="ARBA" id="ARBA00022679"/>
    </source>
</evidence>
<sequence length="283" mass="30986">MAKIDVPQREDSAQDDTRATDLLHYIFSLPNLEAIRGNPAKVIEAIDDYSDNYKFLMNVGINKGGHVVSLIHQQKPSTMVEVGAFVGYSAIMFGSAVRECGGKQYFSLEINPVFAAVSSLLVELAGLGDFVQFLIAPCNVSLAKLVHDDMLENGQINLLFIDHWQKRYVPDLWVAEQLGLLKPGVSTIVADNVVLPGAPDYVEWVTASTAEKREKLKTAETLSTLKADSLADHIKKTGYGAGKVNLDNVLGNPNLIYETECHRYPLLNAEDALAVTKVVGLEK</sequence>
<dbReference type="KEGG" id="trg:TRUGW13939_06850"/>
<organism evidence="7 8">
    <name type="scientific">Talaromyces rugulosus</name>
    <name type="common">Penicillium rugulosum</name>
    <dbReference type="NCBI Taxonomy" id="121627"/>
    <lineage>
        <taxon>Eukaryota</taxon>
        <taxon>Fungi</taxon>
        <taxon>Dikarya</taxon>
        <taxon>Ascomycota</taxon>
        <taxon>Pezizomycotina</taxon>
        <taxon>Eurotiomycetes</taxon>
        <taxon>Eurotiomycetidae</taxon>
        <taxon>Eurotiales</taxon>
        <taxon>Trichocomaceae</taxon>
        <taxon>Talaromyces</taxon>
        <taxon>Talaromyces sect. Islandici</taxon>
    </lineage>
</organism>
<evidence type="ECO:0000256" key="4">
    <source>
        <dbReference type="ARBA" id="ARBA00022691"/>
    </source>
</evidence>
<dbReference type="GO" id="GO:0008171">
    <property type="term" value="F:O-methyltransferase activity"/>
    <property type="evidence" value="ECO:0007669"/>
    <property type="project" value="InterPro"/>
</dbReference>
<evidence type="ECO:0000256" key="5">
    <source>
        <dbReference type="ARBA" id="ARBA00022939"/>
    </source>
</evidence>
<gene>
    <name evidence="7" type="ORF">TRUGW13939_06850</name>
</gene>